<name>A0AAP2XRP3_CLOIN</name>
<reference evidence="1" key="1">
    <citation type="journal article" date="2022" name="Clin. Infect. Dis.">
        <title>Association between Clostridium innocuum and antibiotic-associated diarrhea in adults and children: A cross-sectional study and comparative genomics analysis.</title>
        <authorList>
            <person name="Cherny K.E."/>
            <person name="Muscat E.B."/>
            <person name="Balaji A."/>
            <person name="Mukherjee J."/>
            <person name="Ozer E.A."/>
            <person name="Angarone M.P."/>
            <person name="Hauser A.R."/>
            <person name="Sichel J.S."/>
            <person name="Amponsah E."/>
            <person name="Kociolek L.K."/>
        </authorList>
    </citation>
    <scope>NUCLEOTIDE SEQUENCE</scope>
    <source>
        <strain evidence="1">NU1-AC-029v</strain>
    </source>
</reference>
<proteinExistence type="predicted"/>
<evidence type="ECO:0000313" key="2">
    <source>
        <dbReference type="Proteomes" id="UP001203972"/>
    </source>
</evidence>
<accession>A0AAP2XRP3</accession>
<dbReference type="Proteomes" id="UP001203972">
    <property type="component" value="Unassembled WGS sequence"/>
</dbReference>
<protein>
    <submittedName>
        <fullName evidence="1">Uncharacterized protein</fullName>
    </submittedName>
</protein>
<evidence type="ECO:0000313" key="1">
    <source>
        <dbReference type="EMBL" id="MCR0232887.1"/>
    </source>
</evidence>
<gene>
    <name evidence="1" type="ORF">MKC95_08910</name>
</gene>
<dbReference type="EMBL" id="JAKTMA010000013">
    <property type="protein sequence ID" value="MCR0232887.1"/>
    <property type="molecule type" value="Genomic_DNA"/>
</dbReference>
<dbReference type="RefSeq" id="WP_002608148.1">
    <property type="nucleotide sequence ID" value="NZ_AP025565.1"/>
</dbReference>
<comment type="caution">
    <text evidence="1">The sequence shown here is derived from an EMBL/GenBank/DDBJ whole genome shotgun (WGS) entry which is preliminary data.</text>
</comment>
<dbReference type="GeneID" id="69256679"/>
<organism evidence="1 2">
    <name type="scientific">Clostridium innocuum</name>
    <dbReference type="NCBI Taxonomy" id="1522"/>
    <lineage>
        <taxon>Bacteria</taxon>
        <taxon>Bacillati</taxon>
        <taxon>Bacillota</taxon>
        <taxon>Clostridia</taxon>
        <taxon>Eubacteriales</taxon>
        <taxon>Clostridiaceae</taxon>
        <taxon>Clostridium</taxon>
    </lineage>
</organism>
<dbReference type="AlphaFoldDB" id="A0AAP2XRP3"/>
<sequence>MEEKHTCVLNHDEYELLNFYRQLSEERKQKFFDLVQTLDMLLNQQEDTTAVAE</sequence>